<organism evidence="1 2">
    <name type="scientific">Cyclostephanos tholiformis</name>
    <dbReference type="NCBI Taxonomy" id="382380"/>
    <lineage>
        <taxon>Eukaryota</taxon>
        <taxon>Sar</taxon>
        <taxon>Stramenopiles</taxon>
        <taxon>Ochrophyta</taxon>
        <taxon>Bacillariophyta</taxon>
        <taxon>Coscinodiscophyceae</taxon>
        <taxon>Thalassiosirophycidae</taxon>
        <taxon>Stephanodiscales</taxon>
        <taxon>Stephanodiscaceae</taxon>
        <taxon>Cyclostephanos</taxon>
    </lineage>
</organism>
<sequence length="368" mass="40850">MGYATGRDYDRVVDAVILDGVNVVIWSFIEVVAMKSDSDEDENGNSTGGVVGYVNTNLNLSRIASLIRDLDASGHSDVIHLTSIGGWNGPHLSSNQSANDWYAIWTASDASRIFHGIDWDLEGNDDRSNPNNYFTLDCLDAMINISRLMKENGYFVTMAPPQSYLNFDDPSFGRYVNITKERGWHDEFGYFGNNAYAYLLLGESGSYVDLVSIQLYESYSNAAMSIHHDGTRPSDYLYSLVRDFVSADMSFTVNFGMDPEMSSVGSRRVKLDTNKLVIGLANGWALDTPDDDRTIYISGDDCRNAYLRLMEGGQNKHGDITPRGFMFWTIDERGKNGVYLARDIGKFLLGGERVSNGGGQHDTAKLPS</sequence>
<protein>
    <recommendedName>
        <fullName evidence="3">GH18 domain-containing protein</fullName>
    </recommendedName>
</protein>
<dbReference type="Gene3D" id="3.20.20.80">
    <property type="entry name" value="Glycosidases"/>
    <property type="match status" value="1"/>
</dbReference>
<keyword evidence="2" id="KW-1185">Reference proteome</keyword>
<comment type="caution">
    <text evidence="1">The sequence shown here is derived from an EMBL/GenBank/DDBJ whole genome shotgun (WGS) entry which is preliminary data.</text>
</comment>
<accession>A0ABD3SSI3</accession>
<proteinExistence type="predicted"/>
<dbReference type="SUPFAM" id="SSF51445">
    <property type="entry name" value="(Trans)glycosidases"/>
    <property type="match status" value="1"/>
</dbReference>
<dbReference type="AlphaFoldDB" id="A0ABD3SSI3"/>
<evidence type="ECO:0000313" key="2">
    <source>
        <dbReference type="Proteomes" id="UP001530377"/>
    </source>
</evidence>
<evidence type="ECO:0000313" key="1">
    <source>
        <dbReference type="EMBL" id="KAL3827356.1"/>
    </source>
</evidence>
<dbReference type="EMBL" id="JALLPB020000004">
    <property type="protein sequence ID" value="KAL3827356.1"/>
    <property type="molecule type" value="Genomic_DNA"/>
</dbReference>
<gene>
    <name evidence="1" type="ORF">ACHAXA_003090</name>
</gene>
<dbReference type="Proteomes" id="UP001530377">
    <property type="component" value="Unassembled WGS sequence"/>
</dbReference>
<dbReference type="InterPro" id="IPR017853">
    <property type="entry name" value="GH"/>
</dbReference>
<reference evidence="1 2" key="1">
    <citation type="submission" date="2024-10" db="EMBL/GenBank/DDBJ databases">
        <title>Updated reference genomes for cyclostephanoid diatoms.</title>
        <authorList>
            <person name="Roberts W.R."/>
            <person name="Alverson A.J."/>
        </authorList>
    </citation>
    <scope>NUCLEOTIDE SEQUENCE [LARGE SCALE GENOMIC DNA]</scope>
    <source>
        <strain evidence="1 2">AJA228-03</strain>
    </source>
</reference>
<evidence type="ECO:0008006" key="3">
    <source>
        <dbReference type="Google" id="ProtNLM"/>
    </source>
</evidence>
<name>A0ABD3SSI3_9STRA</name>